<evidence type="ECO:0000313" key="1">
    <source>
        <dbReference type="EMBL" id="MDI5895825.1"/>
    </source>
</evidence>
<name>A0ABT6VC87_9FLAO</name>
<accession>A0ABT6VC87</accession>
<comment type="caution">
    <text evidence="1">The sequence shown here is derived from an EMBL/GenBank/DDBJ whole genome shotgun (WGS) entry which is preliminary data.</text>
</comment>
<reference evidence="1 2" key="1">
    <citation type="submission" date="2023-04" db="EMBL/GenBank/DDBJ databases">
        <title>Two novel species of Flavobacterium.</title>
        <authorList>
            <person name="Liu Q."/>
            <person name="Xin Y.-H."/>
        </authorList>
    </citation>
    <scope>NUCLEOTIDE SEQUENCE [LARGE SCALE GENOMIC DNA]</scope>
    <source>
        <strain evidence="1 2">LB1P51</strain>
    </source>
</reference>
<dbReference type="Proteomes" id="UP001243403">
    <property type="component" value="Unassembled WGS sequence"/>
</dbReference>
<evidence type="ECO:0000313" key="2">
    <source>
        <dbReference type="Proteomes" id="UP001243403"/>
    </source>
</evidence>
<dbReference type="EMBL" id="JASCRZ010000006">
    <property type="protein sequence ID" value="MDI5895825.1"/>
    <property type="molecule type" value="Genomic_DNA"/>
</dbReference>
<organism evidence="1 2">
    <name type="scientific">Flavobacterium algoritolerans</name>
    <dbReference type="NCBI Taxonomy" id="3041254"/>
    <lineage>
        <taxon>Bacteria</taxon>
        <taxon>Pseudomonadati</taxon>
        <taxon>Bacteroidota</taxon>
        <taxon>Flavobacteriia</taxon>
        <taxon>Flavobacteriales</taxon>
        <taxon>Flavobacteriaceae</taxon>
        <taxon>Flavobacterium</taxon>
    </lineage>
</organism>
<gene>
    <name evidence="1" type="ORF">QLS65_13070</name>
</gene>
<dbReference type="RefSeq" id="WP_282718303.1">
    <property type="nucleotide sequence ID" value="NZ_JASCRZ010000006.1"/>
</dbReference>
<keyword evidence="2" id="KW-1185">Reference proteome</keyword>
<sequence>MNEIREIIVEDYLEVPFEKYLHSKGFVFSKQLKRWFHNDKCIVYHYSCDVWVSIDTLHWLNEQKK</sequence>
<protein>
    <submittedName>
        <fullName evidence="1">Uncharacterized protein</fullName>
    </submittedName>
</protein>
<proteinExistence type="predicted"/>